<protein>
    <submittedName>
        <fullName evidence="9">Uncharacterized protein</fullName>
    </submittedName>
</protein>
<dbReference type="InterPro" id="IPR004358">
    <property type="entry name" value="Sig_transdc_His_kin-like_C"/>
</dbReference>
<dbReference type="InterPro" id="IPR027417">
    <property type="entry name" value="P-loop_NTPase"/>
</dbReference>
<dbReference type="InterPro" id="IPR011009">
    <property type="entry name" value="Kinase-like_dom_sf"/>
</dbReference>
<dbReference type="Gene3D" id="1.10.510.10">
    <property type="entry name" value="Transferase(Phosphotransferase) domain 1"/>
    <property type="match status" value="1"/>
</dbReference>
<dbReference type="SUPFAM" id="SSF52172">
    <property type="entry name" value="CheY-like"/>
    <property type="match status" value="1"/>
</dbReference>
<feature type="modified residue" description="4-aspartylphosphate" evidence="4">
    <location>
        <position position="2378"/>
    </location>
</feature>
<feature type="compositionally biased region" description="Polar residues" evidence="5">
    <location>
        <begin position="1694"/>
        <end position="1705"/>
    </location>
</feature>
<dbReference type="FunFam" id="3.30.565.10:FF:000010">
    <property type="entry name" value="Sensor histidine kinase RcsC"/>
    <property type="match status" value="1"/>
</dbReference>
<dbReference type="PROSITE" id="PS50109">
    <property type="entry name" value="HIS_KIN"/>
    <property type="match status" value="1"/>
</dbReference>
<dbReference type="GO" id="GO:0000155">
    <property type="term" value="F:phosphorelay sensor kinase activity"/>
    <property type="evidence" value="ECO:0007669"/>
    <property type="project" value="InterPro"/>
</dbReference>
<name>A0A292Q5E7_9PEZI</name>
<dbReference type="Pfam" id="PF02518">
    <property type="entry name" value="HATPase_c"/>
    <property type="match status" value="1"/>
</dbReference>
<dbReference type="PROSITE" id="PS50011">
    <property type="entry name" value="PROTEIN_KINASE_DOM"/>
    <property type="match status" value="1"/>
</dbReference>
<evidence type="ECO:0000259" key="6">
    <source>
        <dbReference type="PROSITE" id="PS50011"/>
    </source>
</evidence>
<dbReference type="CDD" id="cd17546">
    <property type="entry name" value="REC_hyHK_CKI1_RcsC-like"/>
    <property type="match status" value="1"/>
</dbReference>
<dbReference type="CDD" id="cd00082">
    <property type="entry name" value="HisKA"/>
    <property type="match status" value="1"/>
</dbReference>
<dbReference type="InterPro" id="IPR001789">
    <property type="entry name" value="Sig_transdc_resp-reg_receiver"/>
</dbReference>
<keyword evidence="10" id="KW-1185">Reference proteome</keyword>
<feature type="compositionally biased region" description="Low complexity" evidence="5">
    <location>
        <begin position="1"/>
        <end position="20"/>
    </location>
</feature>
<dbReference type="InterPro" id="IPR036097">
    <property type="entry name" value="HisK_dim/P_sf"/>
</dbReference>
<dbReference type="Gene3D" id="3.40.50.2300">
    <property type="match status" value="1"/>
</dbReference>
<dbReference type="SMART" id="SM00388">
    <property type="entry name" value="HisKA"/>
    <property type="match status" value="1"/>
</dbReference>
<dbReference type="InterPro" id="IPR003018">
    <property type="entry name" value="GAF"/>
</dbReference>
<proteinExistence type="predicted"/>
<dbReference type="InterPro" id="IPR011006">
    <property type="entry name" value="CheY-like_superfamily"/>
</dbReference>
<evidence type="ECO:0000256" key="5">
    <source>
        <dbReference type="SAM" id="MobiDB-lite"/>
    </source>
</evidence>
<dbReference type="Gene3D" id="3.30.450.40">
    <property type="match status" value="1"/>
</dbReference>
<dbReference type="Pfam" id="PF25503">
    <property type="entry name" value="TPR_CHK1"/>
    <property type="match status" value="1"/>
</dbReference>
<dbReference type="SMART" id="SM00065">
    <property type="entry name" value="GAF"/>
    <property type="match status" value="1"/>
</dbReference>
<reference evidence="9" key="1">
    <citation type="submission" date="2015-10" db="EMBL/GenBank/DDBJ databases">
        <authorList>
            <person name="Regsiter A."/>
            <person name="william w."/>
        </authorList>
    </citation>
    <scope>NUCLEOTIDE SEQUENCE</scope>
    <source>
        <strain evidence="9">Montdore</strain>
    </source>
</reference>
<dbReference type="InterPro" id="IPR003661">
    <property type="entry name" value="HisK_dim/P_dom"/>
</dbReference>
<dbReference type="SUPFAM" id="SSF47384">
    <property type="entry name" value="Homodimeric domain of signal transducing histidine kinase"/>
    <property type="match status" value="1"/>
</dbReference>
<dbReference type="InterPro" id="IPR003594">
    <property type="entry name" value="HATPase_dom"/>
</dbReference>
<dbReference type="SUPFAM" id="SSF55781">
    <property type="entry name" value="GAF domain-like"/>
    <property type="match status" value="1"/>
</dbReference>
<evidence type="ECO:0000256" key="2">
    <source>
        <dbReference type="ARBA" id="ARBA00022679"/>
    </source>
</evidence>
<dbReference type="PROSITE" id="PS50110">
    <property type="entry name" value="RESPONSE_REGULATORY"/>
    <property type="match status" value="1"/>
</dbReference>
<organism evidence="9 10">
    <name type="scientific">Tuber aestivum</name>
    <name type="common">summer truffle</name>
    <dbReference type="NCBI Taxonomy" id="59557"/>
    <lineage>
        <taxon>Eukaryota</taxon>
        <taxon>Fungi</taxon>
        <taxon>Dikarya</taxon>
        <taxon>Ascomycota</taxon>
        <taxon>Pezizomycotina</taxon>
        <taxon>Pezizomycetes</taxon>
        <taxon>Pezizales</taxon>
        <taxon>Tuberaceae</taxon>
        <taxon>Tuber</taxon>
    </lineage>
</organism>
<dbReference type="InterPro" id="IPR005467">
    <property type="entry name" value="His_kinase_dom"/>
</dbReference>
<dbReference type="EMBL" id="LN890953">
    <property type="protein sequence ID" value="CUS15016.1"/>
    <property type="molecule type" value="Genomic_DNA"/>
</dbReference>
<evidence type="ECO:0000256" key="1">
    <source>
        <dbReference type="ARBA" id="ARBA00022553"/>
    </source>
</evidence>
<dbReference type="Gene3D" id="3.30.565.10">
    <property type="entry name" value="Histidine kinase-like ATPase, C-terminal domain"/>
    <property type="match status" value="1"/>
</dbReference>
<feature type="region of interest" description="Disordered" evidence="5">
    <location>
        <begin position="1688"/>
        <end position="1735"/>
    </location>
</feature>
<feature type="domain" description="Response regulatory" evidence="8">
    <location>
        <begin position="2324"/>
        <end position="2446"/>
    </location>
</feature>
<dbReference type="Pfam" id="PF01590">
    <property type="entry name" value="GAF"/>
    <property type="match status" value="1"/>
</dbReference>
<dbReference type="SMART" id="SM00387">
    <property type="entry name" value="HATPase_c"/>
    <property type="match status" value="1"/>
</dbReference>
<dbReference type="InterPro" id="IPR029016">
    <property type="entry name" value="GAF-like_dom_sf"/>
</dbReference>
<dbReference type="Pfam" id="PF00512">
    <property type="entry name" value="HisKA"/>
    <property type="match status" value="1"/>
</dbReference>
<dbReference type="SMART" id="SM00448">
    <property type="entry name" value="REC"/>
    <property type="match status" value="1"/>
</dbReference>
<evidence type="ECO:0000256" key="4">
    <source>
        <dbReference type="PROSITE-ProRule" id="PRU00169"/>
    </source>
</evidence>
<evidence type="ECO:0000259" key="8">
    <source>
        <dbReference type="PROSITE" id="PS50110"/>
    </source>
</evidence>
<dbReference type="Proteomes" id="UP001412239">
    <property type="component" value="Unassembled WGS sequence"/>
</dbReference>
<dbReference type="SUPFAM" id="SSF55874">
    <property type="entry name" value="ATPase domain of HSP90 chaperone/DNA topoisomerase II/histidine kinase"/>
    <property type="match status" value="1"/>
</dbReference>
<dbReference type="Pfam" id="PF13191">
    <property type="entry name" value="AAA_16"/>
    <property type="match status" value="1"/>
</dbReference>
<dbReference type="SMART" id="SM00220">
    <property type="entry name" value="S_TKc"/>
    <property type="match status" value="1"/>
</dbReference>
<keyword evidence="1 4" id="KW-0597">Phosphoprotein</keyword>
<evidence type="ECO:0000259" key="7">
    <source>
        <dbReference type="PROSITE" id="PS50109"/>
    </source>
</evidence>
<dbReference type="GO" id="GO:0005524">
    <property type="term" value="F:ATP binding"/>
    <property type="evidence" value="ECO:0007669"/>
    <property type="project" value="InterPro"/>
</dbReference>
<feature type="compositionally biased region" description="Basic and acidic residues" evidence="5">
    <location>
        <begin position="1713"/>
        <end position="1730"/>
    </location>
</feature>
<dbReference type="InterPro" id="IPR041664">
    <property type="entry name" value="AAA_16"/>
</dbReference>
<feature type="region of interest" description="Disordered" evidence="5">
    <location>
        <begin position="210"/>
        <end position="239"/>
    </location>
</feature>
<evidence type="ECO:0000313" key="9">
    <source>
        <dbReference type="EMBL" id="CUS15016.1"/>
    </source>
</evidence>
<dbReference type="SUPFAM" id="SSF52540">
    <property type="entry name" value="P-loop containing nucleoside triphosphate hydrolases"/>
    <property type="match status" value="1"/>
</dbReference>
<dbReference type="Pfam" id="PF00069">
    <property type="entry name" value="Pkinase"/>
    <property type="match status" value="1"/>
</dbReference>
<gene>
    <name evidence="9" type="ORF">GSTUAT00000910001</name>
</gene>
<dbReference type="Gene3D" id="1.10.287.130">
    <property type="match status" value="1"/>
</dbReference>
<dbReference type="CDD" id="cd16922">
    <property type="entry name" value="HATPase_EvgS-ArcB-TorS-like"/>
    <property type="match status" value="1"/>
</dbReference>
<dbReference type="PANTHER" id="PTHR45339:SF5">
    <property type="entry name" value="HISTIDINE KINASE"/>
    <property type="match status" value="1"/>
</dbReference>
<feature type="domain" description="Histidine kinase" evidence="7">
    <location>
        <begin position="1944"/>
        <end position="2166"/>
    </location>
</feature>
<dbReference type="Gene3D" id="3.40.50.300">
    <property type="entry name" value="P-loop containing nucleotide triphosphate hydrolases"/>
    <property type="match status" value="1"/>
</dbReference>
<feature type="compositionally biased region" description="Low complexity" evidence="5">
    <location>
        <begin position="36"/>
        <end position="52"/>
    </location>
</feature>
<dbReference type="PANTHER" id="PTHR45339">
    <property type="entry name" value="HYBRID SIGNAL TRANSDUCTION HISTIDINE KINASE J"/>
    <property type="match status" value="1"/>
</dbReference>
<dbReference type="SUPFAM" id="SSF56112">
    <property type="entry name" value="Protein kinase-like (PK-like)"/>
    <property type="match status" value="1"/>
</dbReference>
<feature type="domain" description="Protein kinase" evidence="6">
    <location>
        <begin position="156"/>
        <end position="496"/>
    </location>
</feature>
<keyword evidence="3" id="KW-0418">Kinase</keyword>
<feature type="compositionally biased region" description="Polar residues" evidence="5">
    <location>
        <begin position="228"/>
        <end position="239"/>
    </location>
</feature>
<dbReference type="Pfam" id="PF00072">
    <property type="entry name" value="Response_reg"/>
    <property type="match status" value="1"/>
</dbReference>
<feature type="region of interest" description="Disordered" evidence="5">
    <location>
        <begin position="1"/>
        <end position="52"/>
    </location>
</feature>
<keyword evidence="2" id="KW-0808">Transferase</keyword>
<dbReference type="InterPro" id="IPR000719">
    <property type="entry name" value="Prot_kinase_dom"/>
</dbReference>
<evidence type="ECO:0000313" key="10">
    <source>
        <dbReference type="Proteomes" id="UP001412239"/>
    </source>
</evidence>
<evidence type="ECO:0000256" key="3">
    <source>
        <dbReference type="ARBA" id="ARBA00022777"/>
    </source>
</evidence>
<dbReference type="PRINTS" id="PR00344">
    <property type="entry name" value="BCTRLSENSOR"/>
</dbReference>
<dbReference type="InterPro" id="IPR036890">
    <property type="entry name" value="HATPase_C_sf"/>
</dbReference>
<accession>A0A292Q5E7</accession>
<sequence>MSTGSGSSRGSRHGSSLYSSQVAVNALSNPPRVSRASAVPPQQTPTPAQASVSVSPFISSASPMGSSINPTSSLLVSQLLVGSASSVADPGAAATPFGMIVVGDGTVQDEIVEKRNEGAAATGRDSITKLEETRESRDTSEMVESGGMAFPTVPGYEDLRPVYSINYIQVFRAKSISTGAPVVLKLCTVNHLDTLARLRHEWKLLSEANIDSPRGPVHSPSTAPAGVTPNTNNSGLNSQPLTSASLTSLPGVVRAFAWEYLPDGGMALVYNDEPTHMTVREMFLPDTLPLYVGTSGQAMPVSPRPVVAKPRTQSDLIKILSVFSDVVHILAIAHKAGITHNNVNTYSIVVSKTPKTMGAGAPMLGKLGGWHLASRLEREDPGRAEGTMLRGLNPAPLQYIAPECTGRMNRTIDYRADFYSLGVSLYELVVGFLPFRSADPLELIHQHIAQQPVPPTEVNASIPTAVSAMVMKLLAKNAEDRYQIASGLKADIDMLIRRMTEGRSLDGMRVGELDTTSQFVITENLYGREEAVSILKGAYEKCSNQGGCGMVMVRGGSGVGKSRLVNEIQRPVAENRGYFTSGKFDQYKRGFSFFTLVQTLQDLVRQVLSESTQSLSRWRTETIRALDADAAVLVDVIPELKLLLGPDYKFEPLANLGPVERENRFREVIGRFLAVFGRRGLVVFLDDLQWCSQSELVFIAGIADEANRKMREWRSEAMSVGDTAVVGKWGIKQSRKPGAWGLLIIGTYRDNEIDQDHPLPPMLEYVQTRAGVEVVDIELGPLDQGSVRKIIGDTLHRDPDYGRLNEDAEMQTLTELVYAKTCGNAFFVMQLLKSLHRGGYIVFDFGAKGGGQWRFNLTSIEADDLPPTVVDLLVKQMLKLSGPTRTAMMLAACIGTDNVGLQSLAVAAGKKPGGMANDLWGALDAGLLLPTGGNYEIPLALGEGSPVHGGGGSNTIISNGPSGDSYFLARFSPSPSDQEGAVTYKFLHDRVQQAAYSLIPKNERAGVHRMVGARLLEKVPEEDLDGMLYEIVNQLNHWLSPLERDERHTLMELNLRAGKKAIAATAFDAALSYFLTAKQLLDDREKEEEVAGAAIAKLRKRISLGWETRPGAVPDKEPDMEDLILEINLSLIEGYFAHQKYEESINLADAVLPKCTKPRDKIRCLVYKMSCLLVQGKLNETIETGLLGLGVLNWEVPLDDAEAKSHADMMRPRILMDVAQIEALEKMRRLKDENLILLQELISSLLLPIYMSRPALLEAVCFTSVAITLEFGISTAGAYPMLMTGVILSAEGTQEAHLKSYAYGRLAINLIEKDTIMCPAAPAIYEVYAGHIGVFHCSMNEVLKSLHQAVTAGIALFNVDYTVFAMISSPSFKTRADSRRAEIPSFGMFGGEDLSAVHSKMVATKPSIRKFKQLTGMWWLSLPLQFLLNLRGLGNPDPLCFEGEELGDSKSLSKLLSSESMSHIYLYHMYRLIIAVIYGRYDIAADLATHYCEPMSGGVTGTFYASLTYFYSSVAFLHLYDTISDEQKDFLDRNIKQIKIWSTTAKGTFLHKSVFLEAEFTRVREPSQQLEILDKYDHAISLATSSGFIHDAAFISERCGSWLRVFSKRRAVPYLREAVRGYAAWGATNKAMELRKESTEDPAIKGHAESRPTMARVDSDMATALMNNAVINISPRLSPQSSRIYASDYGFDHTSPQNNSPSLASSRELFAPDPHDDDATSHASSRRENEPSSLGSELDFRTVLKASLVISEGIHLEEVIGKLMKSVLQTAGADYGVLILKEGENLHVETVGLLDQISILEHEPLNTRADLVPVSIVNIVASLGEQILKDSDDPKFDATYGRDSYFQRQRAKSVLCMPIQNQLNTMGVLYLENKLVNHAFTRQRQELLNVLCTQAAVTIDKARLYRQMELAKKAAEEATAEKSSFLANMSHEIRRFTKDPAFERVLIAVGTPFNALLSCSIFLLDTTLSEQQREYVETIRNSAVLTLQIIDGILDFSKIEHGAIDLQVSPFSLRDCIESALQLVAEPAATKDLELAFRNKCSNVDTVLGDITRFRQCVINLIGNAVKFTQAGHILVTTEAQKLPNSELWRVEVAVHDTGIGIPENARDRLFRAFSQVDTSTRRTYGGTGLGLAISKKLAEMMGGNIWFESEEGAGSTFHLTITAEVTERTWCADKRLIGKKAIVADTHPLSSNILADELEVEGLMVTRTNTAEATLKQLHDHGIGYYEFALIDLSVDKTCLLVDRVNKFDHKIRVIMMSRFGVSLPSDAQAYNIALSFARPAPRGRYVQAIHDAINPNKKKHLMPSKNQEMELLRSLARRHPLNILLAEDNPVNTRVALQHLKRMGYSAKHAKDGIEVLEMCEDAAESGDMFDVILMDIQMPRADGIETSLELRRRYVDGEKPTIIALTANATAADRERCQQAGMFSHIAKPILPNDLATALMSTSPLQLSAIKRQD</sequence>